<dbReference type="RefSeq" id="WP_203932371.1">
    <property type="nucleotide sequence ID" value="NZ_BOPH01000102.1"/>
</dbReference>
<proteinExistence type="predicted"/>
<evidence type="ECO:0000313" key="3">
    <source>
        <dbReference type="Proteomes" id="UP000635606"/>
    </source>
</evidence>
<dbReference type="AlphaFoldDB" id="A0A8J4A098"/>
<protein>
    <recommendedName>
        <fullName evidence="4">Lipoprotein</fullName>
    </recommendedName>
</protein>
<dbReference type="EMBL" id="BOPH01000102">
    <property type="protein sequence ID" value="GIJ72513.1"/>
    <property type="molecule type" value="Genomic_DNA"/>
</dbReference>
<dbReference type="Proteomes" id="UP000635606">
    <property type="component" value="Unassembled WGS sequence"/>
</dbReference>
<dbReference type="PROSITE" id="PS51257">
    <property type="entry name" value="PROKAR_LIPOPROTEIN"/>
    <property type="match status" value="1"/>
</dbReference>
<evidence type="ECO:0000313" key="2">
    <source>
        <dbReference type="EMBL" id="GIJ72513.1"/>
    </source>
</evidence>
<name>A0A8J4A098_9ACTN</name>
<sequence>MRRTMVAALALVTALGAGCSGTPEATDTADSTRDKAMKFSQCMRDNGVTDFPDPDPSGELTVDGVLNGTSLDPNTATWKKAIEACRDLQPAGFTGHQRNAEEQKAALQFARCMRDNGIRDFPDPAPDSPLIDTNRIPSANTADGMNALNAAGKKCGEYARAAGVSGDGS</sequence>
<accession>A0A8J4A098</accession>
<comment type="caution">
    <text evidence="2">The sequence shown here is derived from an EMBL/GenBank/DDBJ whole genome shotgun (WGS) entry which is preliminary data.</text>
</comment>
<evidence type="ECO:0000256" key="1">
    <source>
        <dbReference type="SAM" id="SignalP"/>
    </source>
</evidence>
<gene>
    <name evidence="2" type="ORF">Voc01_074300</name>
</gene>
<organism evidence="2 3">
    <name type="scientific">Virgisporangium ochraceum</name>
    <dbReference type="NCBI Taxonomy" id="65505"/>
    <lineage>
        <taxon>Bacteria</taxon>
        <taxon>Bacillati</taxon>
        <taxon>Actinomycetota</taxon>
        <taxon>Actinomycetes</taxon>
        <taxon>Micromonosporales</taxon>
        <taxon>Micromonosporaceae</taxon>
        <taxon>Virgisporangium</taxon>
    </lineage>
</organism>
<keyword evidence="3" id="KW-1185">Reference proteome</keyword>
<evidence type="ECO:0008006" key="4">
    <source>
        <dbReference type="Google" id="ProtNLM"/>
    </source>
</evidence>
<reference evidence="2" key="1">
    <citation type="submission" date="2021-01" db="EMBL/GenBank/DDBJ databases">
        <title>Whole genome shotgun sequence of Virgisporangium ochraceum NBRC 16418.</title>
        <authorList>
            <person name="Komaki H."/>
            <person name="Tamura T."/>
        </authorList>
    </citation>
    <scope>NUCLEOTIDE SEQUENCE</scope>
    <source>
        <strain evidence="2">NBRC 16418</strain>
    </source>
</reference>
<keyword evidence="1" id="KW-0732">Signal</keyword>
<feature type="signal peptide" evidence="1">
    <location>
        <begin position="1"/>
        <end position="25"/>
    </location>
</feature>
<feature type="chain" id="PRO_5035190155" description="Lipoprotein" evidence="1">
    <location>
        <begin position="26"/>
        <end position="169"/>
    </location>
</feature>